<reference evidence="2 3" key="1">
    <citation type="submission" date="2024-11" db="EMBL/GenBank/DDBJ databases">
        <title>Chromosome-level genome assembly of the freshwater bivalve Anodonta woodiana.</title>
        <authorList>
            <person name="Chen X."/>
        </authorList>
    </citation>
    <scope>NUCLEOTIDE SEQUENCE [LARGE SCALE GENOMIC DNA]</scope>
    <source>
        <strain evidence="2">MN2024</strain>
        <tissue evidence="2">Gills</tissue>
    </source>
</reference>
<evidence type="ECO:0000313" key="2">
    <source>
        <dbReference type="EMBL" id="KAL3881992.1"/>
    </source>
</evidence>
<name>A0ABD3XAF6_SINWO</name>
<proteinExistence type="predicted"/>
<dbReference type="InterPro" id="IPR057954">
    <property type="entry name" value="SET_TTL12"/>
</dbReference>
<dbReference type="Proteomes" id="UP001634394">
    <property type="component" value="Unassembled WGS sequence"/>
</dbReference>
<keyword evidence="3" id="KW-1185">Reference proteome</keyword>
<accession>A0ABD3XAF6</accession>
<dbReference type="PANTHER" id="PTHR46088">
    <property type="entry name" value="TUBULIN--TYROSINE LIGASE-LIKE PROTEIN 12"/>
    <property type="match status" value="1"/>
</dbReference>
<dbReference type="Pfam" id="PF03133">
    <property type="entry name" value="TTL"/>
    <property type="match status" value="1"/>
</dbReference>
<sequence length="621" mass="72324">MQAEEDNDVSEFLEFVATHGLQLRNSGVPELYWNALYCKLKEEVFDAGDTFQMVVEESEDEETPPKWHVLVTVEDGVQCEDPTHIYLIDHAWTYRVRDAFVQLREMPRLLERMAALMGVATEGKVQDEVITGVMDEMWKYNQTYSLGHISKEFEEAQPIWYIMDEFGSRIQHSDTPTFKTVPFYYTPSQLTFTLLWPVQDLEKGDEVTRDFVLGTIDPDIRSARLIPWRPVDMTSISYIQEEPKLAYFTSHKVDETLPDLSQDFPALPRDRNIKVYTDNQMFSKHLTDPRFELVSTEEEADILWLLKHLKDYRSLSKENPGKMVNQFPCECVVTVKDILAAISRRAGSGKVDPDSMETEPKWLATTYNLQTELPKFVSYFQHRKKKGLDNHWICKPWNLARGMDMHIANNLNYILRLPDTGPKIACKYVEDPVLFYREDVGGRVKFDLRYVVLLSSVQPLKLFVDKVFWLRFANRPYSLENLDVYEKHFTVMNYVEGGKNLKQIHCYEFVPMFESQYPGYSWSEVEESIFQMIRGIFEAASAKPAPAGIGHSPQSRAMYAIDLLLKWEKNKKGNRVIQPVLCEVNFSPDCERACRYYPDFVNNLFSVLFLDDVEGRPYTRL</sequence>
<dbReference type="PANTHER" id="PTHR46088:SF1">
    <property type="entry name" value="TUBULIN--TYROSINE LIGASE-LIKE PROTEIN 12"/>
    <property type="match status" value="1"/>
</dbReference>
<feature type="domain" description="Tubulin--tyrosine ligase-like protein 12 SET-like" evidence="1">
    <location>
        <begin position="66"/>
        <end position="232"/>
    </location>
</feature>
<dbReference type="InterPro" id="IPR027749">
    <property type="entry name" value="TTLL12"/>
</dbReference>
<dbReference type="EMBL" id="JBJQND010000003">
    <property type="protein sequence ID" value="KAL3881992.1"/>
    <property type="molecule type" value="Genomic_DNA"/>
</dbReference>
<protein>
    <recommendedName>
        <fullName evidence="1">Tubulin--tyrosine ligase-like protein 12 SET-like domain-containing protein</fullName>
    </recommendedName>
</protein>
<dbReference type="Gene3D" id="3.30.470.20">
    <property type="entry name" value="ATP-grasp fold, B domain"/>
    <property type="match status" value="1"/>
</dbReference>
<dbReference type="PROSITE" id="PS51221">
    <property type="entry name" value="TTL"/>
    <property type="match status" value="1"/>
</dbReference>
<dbReference type="Pfam" id="PF25556">
    <property type="entry name" value="SET_TTL"/>
    <property type="match status" value="1"/>
</dbReference>
<comment type="caution">
    <text evidence="2">The sequence shown here is derived from an EMBL/GenBank/DDBJ whole genome shotgun (WGS) entry which is preliminary data.</text>
</comment>
<dbReference type="AlphaFoldDB" id="A0ABD3XAF6"/>
<organism evidence="2 3">
    <name type="scientific">Sinanodonta woodiana</name>
    <name type="common">Chinese pond mussel</name>
    <name type="synonym">Anodonta woodiana</name>
    <dbReference type="NCBI Taxonomy" id="1069815"/>
    <lineage>
        <taxon>Eukaryota</taxon>
        <taxon>Metazoa</taxon>
        <taxon>Spiralia</taxon>
        <taxon>Lophotrochozoa</taxon>
        <taxon>Mollusca</taxon>
        <taxon>Bivalvia</taxon>
        <taxon>Autobranchia</taxon>
        <taxon>Heteroconchia</taxon>
        <taxon>Palaeoheterodonta</taxon>
        <taxon>Unionida</taxon>
        <taxon>Unionoidea</taxon>
        <taxon>Unionidae</taxon>
        <taxon>Unioninae</taxon>
        <taxon>Sinanodonta</taxon>
    </lineage>
</organism>
<dbReference type="InterPro" id="IPR004344">
    <property type="entry name" value="TTL/TTLL_fam"/>
</dbReference>
<evidence type="ECO:0000313" key="3">
    <source>
        <dbReference type="Proteomes" id="UP001634394"/>
    </source>
</evidence>
<evidence type="ECO:0000259" key="1">
    <source>
        <dbReference type="Pfam" id="PF25556"/>
    </source>
</evidence>
<gene>
    <name evidence="2" type="ORF">ACJMK2_028374</name>
</gene>